<reference evidence="1 2" key="1">
    <citation type="journal article" date="2021" name="Elife">
        <title>Chloroplast acquisition without the gene transfer in kleptoplastic sea slugs, Plakobranchus ocellatus.</title>
        <authorList>
            <person name="Maeda T."/>
            <person name="Takahashi S."/>
            <person name="Yoshida T."/>
            <person name="Shimamura S."/>
            <person name="Takaki Y."/>
            <person name="Nagai Y."/>
            <person name="Toyoda A."/>
            <person name="Suzuki Y."/>
            <person name="Arimoto A."/>
            <person name="Ishii H."/>
            <person name="Satoh N."/>
            <person name="Nishiyama T."/>
            <person name="Hasebe M."/>
            <person name="Maruyama T."/>
            <person name="Minagawa J."/>
            <person name="Obokata J."/>
            <person name="Shigenobu S."/>
        </authorList>
    </citation>
    <scope>NUCLEOTIDE SEQUENCE [LARGE SCALE GENOMIC DNA]</scope>
</reference>
<evidence type="ECO:0000313" key="2">
    <source>
        <dbReference type="Proteomes" id="UP000735302"/>
    </source>
</evidence>
<dbReference type="AlphaFoldDB" id="A0AAV3ZL18"/>
<organism evidence="1 2">
    <name type="scientific">Plakobranchus ocellatus</name>
    <dbReference type="NCBI Taxonomy" id="259542"/>
    <lineage>
        <taxon>Eukaryota</taxon>
        <taxon>Metazoa</taxon>
        <taxon>Spiralia</taxon>
        <taxon>Lophotrochozoa</taxon>
        <taxon>Mollusca</taxon>
        <taxon>Gastropoda</taxon>
        <taxon>Heterobranchia</taxon>
        <taxon>Euthyneura</taxon>
        <taxon>Panpulmonata</taxon>
        <taxon>Sacoglossa</taxon>
        <taxon>Placobranchoidea</taxon>
        <taxon>Plakobranchidae</taxon>
        <taxon>Plakobranchus</taxon>
    </lineage>
</organism>
<comment type="caution">
    <text evidence="1">The sequence shown here is derived from an EMBL/GenBank/DDBJ whole genome shotgun (WGS) entry which is preliminary data.</text>
</comment>
<proteinExistence type="predicted"/>
<dbReference type="EMBL" id="BLXT01002514">
    <property type="protein sequence ID" value="GFN95537.1"/>
    <property type="molecule type" value="Genomic_DNA"/>
</dbReference>
<accession>A0AAV3ZL18</accession>
<name>A0AAV3ZL18_9GAST</name>
<evidence type="ECO:0000313" key="1">
    <source>
        <dbReference type="EMBL" id="GFN95537.1"/>
    </source>
</evidence>
<dbReference type="Proteomes" id="UP000735302">
    <property type="component" value="Unassembled WGS sequence"/>
</dbReference>
<protein>
    <submittedName>
        <fullName evidence="1">Uncharacterized protein</fullName>
    </submittedName>
</protein>
<dbReference type="PANTHER" id="PTHR47018">
    <property type="entry name" value="CXC DOMAIN-CONTAINING PROTEIN-RELATED"/>
    <property type="match status" value="1"/>
</dbReference>
<sequence length="570" mass="64217">MASLATIGDLLDGSGWTHALTQANIATPGTAESFLKTAHVTRTRHVHQVTASALSILLHTAYDAYSCEESEPKSFDEWCVNRSKTSPQFHYWLIIMRLELLVLVYVRSLRDSKFSLYVAVLSKLAPWLFALDHTHYSRWVPIHIRDMTMLKEQHPDIAVKFSKGGLVVHKTKRPFSAIAIDQAHEQNNKVVKGDGGAVGLLQNPKALLRWMVAGPELARIIEEFEVNCLDGGTGKASTTNLKHHEHTASSQVKFSKEVGALVQVFEEMGNLFMEESEDLLVLDSRDIADPAIVQSVRSIEKTGQDQYDKYMTERVIERTTSVFDPISKNQMPLFSRPLSRVPSKKKQTISSLRSDCTLFSRLYIACQTRDGNLDNFFKHENHAYPPSLSLLGKLRFGTKSDLVECLEKFCTSCGEAPLVDVIILDGAAVINMLKPIGIKTFQEYADNIFLPFIKAQLRNVTRIDIVWDVYLEDSLKSTTREIRGRGIRRRVAPPNAIPSNWQEFLRLADNKTQLFEFLAHQVVENLYGDKDIFTTCGQNVLCSRVHTDISSLAPCTHEEANTKMLLHALD</sequence>
<gene>
    <name evidence="1" type="ORF">PoB_002204300</name>
</gene>
<keyword evidence="2" id="KW-1185">Reference proteome</keyword>